<feature type="transmembrane region" description="Helical" evidence="6">
    <location>
        <begin position="96"/>
        <end position="115"/>
    </location>
</feature>
<dbReference type="RefSeq" id="XP_002774254.1">
    <property type="nucleotide sequence ID" value="XM_002774208.1"/>
</dbReference>
<reference evidence="7 8" key="1">
    <citation type="submission" date="2008-07" db="EMBL/GenBank/DDBJ databases">
        <authorList>
            <person name="El-Sayed N."/>
            <person name="Caler E."/>
            <person name="Inman J."/>
            <person name="Amedeo P."/>
            <person name="Hass B."/>
            <person name="Wortman J."/>
        </authorList>
    </citation>
    <scope>NUCLEOTIDE SEQUENCE [LARGE SCALE GENOMIC DNA]</scope>
    <source>
        <strain evidence="8">ATCC 50983 / TXsc</strain>
    </source>
</reference>
<evidence type="ECO:0000256" key="6">
    <source>
        <dbReference type="RuleBase" id="RU004379"/>
    </source>
</evidence>
<dbReference type="InterPro" id="IPR006214">
    <property type="entry name" value="Bax_inhibitor_1-related"/>
</dbReference>
<accession>C5LBE2</accession>
<keyword evidence="8" id="KW-1185">Reference proteome</keyword>
<keyword evidence="5 6" id="KW-0472">Membrane</keyword>
<dbReference type="Pfam" id="PF01027">
    <property type="entry name" value="Bax1-I"/>
    <property type="match status" value="1"/>
</dbReference>
<name>C5LBE2_PERM5</name>
<dbReference type="FunCoup" id="C5LBE2">
    <property type="interactions" value="37"/>
</dbReference>
<feature type="transmembrane region" description="Helical" evidence="6">
    <location>
        <begin position="127"/>
        <end position="149"/>
    </location>
</feature>
<feature type="transmembrane region" description="Helical" evidence="6">
    <location>
        <begin position="155"/>
        <end position="176"/>
    </location>
</feature>
<dbReference type="GeneID" id="9087023"/>
<organism evidence="8">
    <name type="scientific">Perkinsus marinus (strain ATCC 50983 / TXsc)</name>
    <dbReference type="NCBI Taxonomy" id="423536"/>
    <lineage>
        <taxon>Eukaryota</taxon>
        <taxon>Sar</taxon>
        <taxon>Alveolata</taxon>
        <taxon>Perkinsozoa</taxon>
        <taxon>Perkinsea</taxon>
        <taxon>Perkinsida</taxon>
        <taxon>Perkinsidae</taxon>
        <taxon>Perkinsus</taxon>
    </lineage>
</organism>
<evidence type="ECO:0000256" key="4">
    <source>
        <dbReference type="ARBA" id="ARBA00022989"/>
    </source>
</evidence>
<keyword evidence="3 6" id="KW-0812">Transmembrane</keyword>
<comment type="similarity">
    <text evidence="2 6">Belongs to the BI1 family.</text>
</comment>
<dbReference type="AlphaFoldDB" id="C5LBE2"/>
<evidence type="ECO:0000313" key="7">
    <source>
        <dbReference type="EMBL" id="EER06070.1"/>
    </source>
</evidence>
<protein>
    <submittedName>
        <fullName evidence="7">Apoptosis inhibitor, putative</fullName>
    </submittedName>
</protein>
<keyword evidence="4 6" id="KW-1133">Transmembrane helix</keyword>
<dbReference type="PANTHER" id="PTHR23291">
    <property type="entry name" value="BAX INHIBITOR-RELATED"/>
    <property type="match status" value="1"/>
</dbReference>
<evidence type="ECO:0000256" key="3">
    <source>
        <dbReference type="ARBA" id="ARBA00022692"/>
    </source>
</evidence>
<dbReference type="EMBL" id="GG680905">
    <property type="protein sequence ID" value="EER06070.1"/>
    <property type="molecule type" value="Genomic_DNA"/>
</dbReference>
<dbReference type="InParanoid" id="C5LBE2"/>
<comment type="subcellular location">
    <subcellularLocation>
        <location evidence="1">Membrane</location>
        <topology evidence="1">Multi-pass membrane protein</topology>
    </subcellularLocation>
</comment>
<dbReference type="Proteomes" id="UP000007800">
    <property type="component" value="Unassembled WGS sequence"/>
</dbReference>
<dbReference type="CDD" id="cd10430">
    <property type="entry name" value="BI-1"/>
    <property type="match status" value="1"/>
</dbReference>
<proteinExistence type="inferred from homology"/>
<dbReference type="PANTHER" id="PTHR23291:SF32">
    <property type="entry name" value="BAX INHIBITOR 1"/>
    <property type="match status" value="1"/>
</dbReference>
<dbReference type="OMA" id="SRDFIMH"/>
<gene>
    <name evidence="7" type="ORF">Pmar_PMAR028259</name>
</gene>
<dbReference type="OrthoDB" id="1277691at2759"/>
<evidence type="ECO:0000256" key="5">
    <source>
        <dbReference type="ARBA" id="ARBA00023136"/>
    </source>
</evidence>
<dbReference type="GO" id="GO:0016020">
    <property type="term" value="C:membrane"/>
    <property type="evidence" value="ECO:0007669"/>
    <property type="project" value="UniProtKB-SubCell"/>
</dbReference>
<feature type="transmembrane region" description="Helical" evidence="6">
    <location>
        <begin position="183"/>
        <end position="206"/>
    </location>
</feature>
<sequence length="284" mass="31823">MALCLGISGIESEADKEAQKRNGARRCKRGGIAFTMQNFANIFNTASRFNPAAVLTFKPLDAPARRHLQKIYGILTIGVACTAAGCWFHIHVAHIGSFITAIMSIALLMGSMYTTDPYNDRIDPKRLAMFAGFAFLKGTSLGPLIHYSVMIDPDLLMTAFYGTLAIFACLSACAIFSRRREWLYLGSILSSVMLYMALVNIGNIFFRSNLVFNLNLYGMLLVFMGYVLLDTQVAIESFYSGYRDPIKAAGELYTDLVAIFIRILAILMRNSEGRRKEDDRRRRR</sequence>
<evidence type="ECO:0000256" key="1">
    <source>
        <dbReference type="ARBA" id="ARBA00004141"/>
    </source>
</evidence>
<feature type="transmembrane region" description="Helical" evidence="6">
    <location>
        <begin position="71"/>
        <end position="90"/>
    </location>
</feature>
<evidence type="ECO:0000256" key="2">
    <source>
        <dbReference type="ARBA" id="ARBA00010350"/>
    </source>
</evidence>
<feature type="transmembrane region" description="Helical" evidence="6">
    <location>
        <begin position="212"/>
        <end position="229"/>
    </location>
</feature>
<evidence type="ECO:0000313" key="8">
    <source>
        <dbReference type="Proteomes" id="UP000007800"/>
    </source>
</evidence>